<keyword evidence="1" id="KW-1133">Transmembrane helix</keyword>
<evidence type="ECO:0000313" key="3">
    <source>
        <dbReference type="Proteomes" id="UP001303046"/>
    </source>
</evidence>
<evidence type="ECO:0000313" key="2">
    <source>
        <dbReference type="EMBL" id="KAK6737259.1"/>
    </source>
</evidence>
<dbReference type="Pfam" id="PF07172">
    <property type="entry name" value="GRP"/>
    <property type="match status" value="1"/>
</dbReference>
<feature type="transmembrane region" description="Helical" evidence="1">
    <location>
        <begin position="23"/>
        <end position="41"/>
    </location>
</feature>
<protein>
    <submittedName>
        <fullName evidence="2">Uncharacterized protein</fullName>
    </submittedName>
</protein>
<name>A0ABR1CFN4_NECAM</name>
<evidence type="ECO:0000256" key="1">
    <source>
        <dbReference type="SAM" id="Phobius"/>
    </source>
</evidence>
<keyword evidence="1" id="KW-0472">Membrane</keyword>
<dbReference type="EMBL" id="JAVFWL010000002">
    <property type="protein sequence ID" value="KAK6737259.1"/>
    <property type="molecule type" value="Genomic_DNA"/>
</dbReference>
<dbReference type="InterPro" id="IPR010800">
    <property type="entry name" value="GRP"/>
</dbReference>
<reference evidence="2 3" key="1">
    <citation type="submission" date="2023-08" db="EMBL/GenBank/DDBJ databases">
        <title>A Necator americanus chromosomal reference genome.</title>
        <authorList>
            <person name="Ilik V."/>
            <person name="Petrzelkova K.J."/>
            <person name="Pardy F."/>
            <person name="Fuh T."/>
            <person name="Niatou-Singa F.S."/>
            <person name="Gouil Q."/>
            <person name="Baker L."/>
            <person name="Ritchie M.E."/>
            <person name="Jex A.R."/>
            <person name="Gazzola D."/>
            <person name="Li H."/>
            <person name="Toshio Fujiwara R."/>
            <person name="Zhan B."/>
            <person name="Aroian R.V."/>
            <person name="Pafco B."/>
            <person name="Schwarz E.M."/>
        </authorList>
    </citation>
    <scope>NUCLEOTIDE SEQUENCE [LARGE SCALE GENOMIC DNA]</scope>
    <source>
        <strain evidence="2 3">Aroian</strain>
        <tissue evidence="2">Whole animal</tissue>
    </source>
</reference>
<proteinExistence type="predicted"/>
<accession>A0ABR1CFN4</accession>
<keyword evidence="3" id="KW-1185">Reference proteome</keyword>
<organism evidence="2 3">
    <name type="scientific">Necator americanus</name>
    <name type="common">Human hookworm</name>
    <dbReference type="NCBI Taxonomy" id="51031"/>
    <lineage>
        <taxon>Eukaryota</taxon>
        <taxon>Metazoa</taxon>
        <taxon>Ecdysozoa</taxon>
        <taxon>Nematoda</taxon>
        <taxon>Chromadorea</taxon>
        <taxon>Rhabditida</taxon>
        <taxon>Rhabditina</taxon>
        <taxon>Rhabditomorpha</taxon>
        <taxon>Strongyloidea</taxon>
        <taxon>Ancylostomatidae</taxon>
        <taxon>Bunostominae</taxon>
        <taxon>Necator</taxon>
    </lineage>
</organism>
<sequence length="124" mass="13075">MANIYIEHEIGPGVTFLASLSTMNYFTAFLLLCSLTALIHCSPVPDSDQKAANTQINRVKRWGYGYGGYGGYGGYPGGGYYPGGGGFYPGGGGGAFGNSWGRSISLNTNLRLGGFNNGYSMFGR</sequence>
<keyword evidence="1" id="KW-0812">Transmembrane</keyword>
<dbReference type="Proteomes" id="UP001303046">
    <property type="component" value="Unassembled WGS sequence"/>
</dbReference>
<gene>
    <name evidence="2" type="primary">Necator_chrII.g7554</name>
    <name evidence="2" type="ORF">RB195_019760</name>
</gene>
<comment type="caution">
    <text evidence="2">The sequence shown here is derived from an EMBL/GenBank/DDBJ whole genome shotgun (WGS) entry which is preliminary data.</text>
</comment>